<dbReference type="RefSeq" id="WP_186834350.1">
    <property type="nucleotide sequence ID" value="NZ_JACOOQ010000001.1"/>
</dbReference>
<dbReference type="SMART" id="SM00245">
    <property type="entry name" value="TSPc"/>
    <property type="match status" value="1"/>
</dbReference>
<dbReference type="Pfam" id="PF13180">
    <property type="entry name" value="PDZ_2"/>
    <property type="match status" value="1"/>
</dbReference>
<dbReference type="Pfam" id="PF22694">
    <property type="entry name" value="CtpB_N-like"/>
    <property type="match status" value="1"/>
</dbReference>
<evidence type="ECO:0000256" key="6">
    <source>
        <dbReference type="SAM" id="Phobius"/>
    </source>
</evidence>
<dbReference type="Gene3D" id="3.90.226.10">
    <property type="entry name" value="2-enoyl-CoA Hydratase, Chain A, domain 1"/>
    <property type="match status" value="1"/>
</dbReference>
<evidence type="ECO:0000256" key="2">
    <source>
        <dbReference type="ARBA" id="ARBA00022670"/>
    </source>
</evidence>
<dbReference type="InterPro" id="IPR055210">
    <property type="entry name" value="CtpA/B_N"/>
</dbReference>
<dbReference type="GO" id="GO:0007165">
    <property type="term" value="P:signal transduction"/>
    <property type="evidence" value="ECO:0007669"/>
    <property type="project" value="TreeGrafter"/>
</dbReference>
<organism evidence="8 9">
    <name type="scientific">Clostridium lentum</name>
    <dbReference type="NCBI Taxonomy" id="2763037"/>
    <lineage>
        <taxon>Bacteria</taxon>
        <taxon>Bacillati</taxon>
        <taxon>Bacillota</taxon>
        <taxon>Clostridia</taxon>
        <taxon>Eubacteriales</taxon>
        <taxon>Clostridiaceae</taxon>
        <taxon>Clostridium</taxon>
    </lineage>
</organism>
<dbReference type="InterPro" id="IPR001478">
    <property type="entry name" value="PDZ"/>
</dbReference>
<dbReference type="GO" id="GO:0004175">
    <property type="term" value="F:endopeptidase activity"/>
    <property type="evidence" value="ECO:0007669"/>
    <property type="project" value="TreeGrafter"/>
</dbReference>
<feature type="transmembrane region" description="Helical" evidence="6">
    <location>
        <begin position="21"/>
        <end position="39"/>
    </location>
</feature>
<sequence length="420" mass="45778">MENFKREEKESRKDKFKWLKVAAIAVLFVGTGIGMFYGGNIAATKGFILTGVPEKAAGDLGKISDANKYSDLFELRSLLMAKYDGDIDDTVLLEGAMKGMASALGDPYTVYMNSGEYKNFIESNNNFYGIGAQIGVRDEKVVIISPIEGSPADRAGIKAGDVILQVDDYEVTDANSEEVVSRVRGEKGVSVKLIIKRGEETLQFDIVREEIQSESVKGEILEGNIGYIQITTFSDEDVSVKFTEKLNELKESGMERLILDLRGNPGGYLDKCVEIASNFIPKGEMITYTIDKYDNKQVSLSQGGNTIGMPLVVLVNGGSASASEVVTGALKDNNVATVIGTTTFGKGIVQQLIPFVQSDGDTGAIKVTTSKYYCPNGENIHGKGIEPDINVELSEEVLSQEYSRDIDTQFQKALEVIRQK</sequence>
<dbReference type="InterPro" id="IPR005151">
    <property type="entry name" value="Tail-specific_protease"/>
</dbReference>
<dbReference type="NCBIfam" id="TIGR00225">
    <property type="entry name" value="prc"/>
    <property type="match status" value="1"/>
</dbReference>
<dbReference type="InterPro" id="IPR029045">
    <property type="entry name" value="ClpP/crotonase-like_dom_sf"/>
</dbReference>
<dbReference type="GO" id="GO:0030288">
    <property type="term" value="C:outer membrane-bounded periplasmic space"/>
    <property type="evidence" value="ECO:0007669"/>
    <property type="project" value="TreeGrafter"/>
</dbReference>
<dbReference type="CDD" id="cd06782">
    <property type="entry name" value="cpPDZ_CPP-like"/>
    <property type="match status" value="1"/>
</dbReference>
<dbReference type="PANTHER" id="PTHR32060:SF30">
    <property type="entry name" value="CARBOXY-TERMINAL PROCESSING PROTEASE CTPA"/>
    <property type="match status" value="1"/>
</dbReference>
<dbReference type="Gene3D" id="3.30.750.44">
    <property type="match status" value="1"/>
</dbReference>
<dbReference type="Pfam" id="PF03572">
    <property type="entry name" value="Peptidase_S41"/>
    <property type="match status" value="1"/>
</dbReference>
<dbReference type="SUPFAM" id="SSF50156">
    <property type="entry name" value="PDZ domain-like"/>
    <property type="match status" value="1"/>
</dbReference>
<keyword evidence="3 5" id="KW-0378">Hydrolase</keyword>
<dbReference type="Proteomes" id="UP000662088">
    <property type="component" value="Unassembled WGS sequence"/>
</dbReference>
<keyword evidence="9" id="KW-1185">Reference proteome</keyword>
<evidence type="ECO:0000256" key="4">
    <source>
        <dbReference type="ARBA" id="ARBA00022825"/>
    </source>
</evidence>
<dbReference type="SMART" id="SM00228">
    <property type="entry name" value="PDZ"/>
    <property type="match status" value="1"/>
</dbReference>
<feature type="domain" description="PDZ" evidence="7">
    <location>
        <begin position="117"/>
        <end position="198"/>
    </location>
</feature>
<proteinExistence type="inferred from homology"/>
<dbReference type="PROSITE" id="PS50106">
    <property type="entry name" value="PDZ"/>
    <property type="match status" value="1"/>
</dbReference>
<keyword evidence="6" id="KW-0812">Transmembrane</keyword>
<comment type="caution">
    <text evidence="8">The sequence shown here is derived from an EMBL/GenBank/DDBJ whole genome shotgun (WGS) entry which is preliminary data.</text>
</comment>
<keyword evidence="2 5" id="KW-0645">Protease</keyword>
<evidence type="ECO:0000313" key="8">
    <source>
        <dbReference type="EMBL" id="MBC5638856.1"/>
    </source>
</evidence>
<dbReference type="FunFam" id="2.30.42.10:FF:000063">
    <property type="entry name" value="Peptidase, S41 family"/>
    <property type="match status" value="1"/>
</dbReference>
<dbReference type="GO" id="GO:0008236">
    <property type="term" value="F:serine-type peptidase activity"/>
    <property type="evidence" value="ECO:0007669"/>
    <property type="project" value="UniProtKB-KW"/>
</dbReference>
<dbReference type="InterPro" id="IPR036034">
    <property type="entry name" value="PDZ_sf"/>
</dbReference>
<evidence type="ECO:0000256" key="3">
    <source>
        <dbReference type="ARBA" id="ARBA00022801"/>
    </source>
</evidence>
<keyword evidence="4 5" id="KW-0720">Serine protease</keyword>
<dbReference type="EMBL" id="JACOOQ010000001">
    <property type="protein sequence ID" value="MBC5638856.1"/>
    <property type="molecule type" value="Genomic_DNA"/>
</dbReference>
<dbReference type="AlphaFoldDB" id="A0A8I0A764"/>
<evidence type="ECO:0000259" key="7">
    <source>
        <dbReference type="PROSITE" id="PS50106"/>
    </source>
</evidence>
<evidence type="ECO:0000256" key="5">
    <source>
        <dbReference type="RuleBase" id="RU004404"/>
    </source>
</evidence>
<evidence type="ECO:0000256" key="1">
    <source>
        <dbReference type="ARBA" id="ARBA00009179"/>
    </source>
</evidence>
<reference evidence="8" key="1">
    <citation type="submission" date="2020-08" db="EMBL/GenBank/DDBJ databases">
        <title>Genome public.</title>
        <authorList>
            <person name="Liu C."/>
            <person name="Sun Q."/>
        </authorList>
    </citation>
    <scope>NUCLEOTIDE SEQUENCE</scope>
    <source>
        <strain evidence="8">NSJ-42</strain>
    </source>
</reference>
<dbReference type="SUPFAM" id="SSF52096">
    <property type="entry name" value="ClpP/crotonase"/>
    <property type="match status" value="1"/>
</dbReference>
<gene>
    <name evidence="8" type="ORF">H8R92_00120</name>
</gene>
<dbReference type="PANTHER" id="PTHR32060">
    <property type="entry name" value="TAIL-SPECIFIC PROTEASE"/>
    <property type="match status" value="1"/>
</dbReference>
<comment type="similarity">
    <text evidence="1 5">Belongs to the peptidase S41A family.</text>
</comment>
<dbReference type="GO" id="GO:0006508">
    <property type="term" value="P:proteolysis"/>
    <property type="evidence" value="ECO:0007669"/>
    <property type="project" value="UniProtKB-KW"/>
</dbReference>
<dbReference type="Gene3D" id="2.30.42.10">
    <property type="match status" value="1"/>
</dbReference>
<protein>
    <submittedName>
        <fullName evidence="8">S41 family peptidase</fullName>
    </submittedName>
</protein>
<dbReference type="CDD" id="cd07560">
    <property type="entry name" value="Peptidase_S41_CPP"/>
    <property type="match status" value="1"/>
</dbReference>
<evidence type="ECO:0000313" key="9">
    <source>
        <dbReference type="Proteomes" id="UP000662088"/>
    </source>
</evidence>
<keyword evidence="6" id="KW-1133">Transmembrane helix</keyword>
<keyword evidence="6" id="KW-0472">Membrane</keyword>
<dbReference type="InterPro" id="IPR004447">
    <property type="entry name" value="Peptidase_S41A"/>
</dbReference>
<accession>A0A8I0A764</accession>
<name>A0A8I0A764_9CLOT</name>